<protein>
    <recommendedName>
        <fullName evidence="3">WD40-like Beta Propeller Repeat</fullName>
    </recommendedName>
</protein>
<accession>A0A1I5B895</accession>
<evidence type="ECO:0000313" key="2">
    <source>
        <dbReference type="Proteomes" id="UP000198867"/>
    </source>
</evidence>
<evidence type="ECO:0000313" key="1">
    <source>
        <dbReference type="EMBL" id="SFN70934.1"/>
    </source>
</evidence>
<dbReference type="OrthoDB" id="9808778at2"/>
<dbReference type="EMBL" id="FOVM01000004">
    <property type="protein sequence ID" value="SFN70934.1"/>
    <property type="molecule type" value="Genomic_DNA"/>
</dbReference>
<proteinExistence type="predicted"/>
<sequence>MNRSKKWLALALISVLVLGAAIAYGITAYTSYQARSAEPSEVRTTTTSVTSTDPHITFRNTATGEGYGKVATVPLDTPSAARALSDQACDRVYATGAVLSCLQIKRGVPTTFAASVFDRAGSELASWPLPGIPSRTRLSADSSLVATTSFVTGHSYAITGFSTETVVSHVDGESYGNLEDFALWIDGERLTTADRNIWGVTFGSDDRTFYATAASGGRTWLVLGDLAERTLTAIADNAECPSLSPDGTRVAYKKRSGAAETPHWGIAVLTLATHEEVVLPEPKNVDDQVEWMNDETVLYGLARDGAAGDSDVWSIAADGASAPSLLIEHAWSPSVVNE</sequence>
<dbReference type="SUPFAM" id="SSF82171">
    <property type="entry name" value="DPP6 N-terminal domain-like"/>
    <property type="match status" value="1"/>
</dbReference>
<keyword evidence="2" id="KW-1185">Reference proteome</keyword>
<dbReference type="RefSeq" id="WP_090710674.1">
    <property type="nucleotide sequence ID" value="NZ_FOVM01000004.1"/>
</dbReference>
<dbReference type="STRING" id="995034.SAMN05216219_1800"/>
<dbReference type="InterPro" id="IPR011042">
    <property type="entry name" value="6-blade_b-propeller_TolB-like"/>
</dbReference>
<organism evidence="1 2">
    <name type="scientific">Mycetocola miduiensis</name>
    <dbReference type="NCBI Taxonomy" id="995034"/>
    <lineage>
        <taxon>Bacteria</taxon>
        <taxon>Bacillati</taxon>
        <taxon>Actinomycetota</taxon>
        <taxon>Actinomycetes</taxon>
        <taxon>Micrococcales</taxon>
        <taxon>Microbacteriaceae</taxon>
        <taxon>Mycetocola</taxon>
    </lineage>
</organism>
<evidence type="ECO:0008006" key="3">
    <source>
        <dbReference type="Google" id="ProtNLM"/>
    </source>
</evidence>
<dbReference type="AlphaFoldDB" id="A0A1I5B895"/>
<name>A0A1I5B895_9MICO</name>
<gene>
    <name evidence="1" type="ORF">SAMN05216219_1800</name>
</gene>
<dbReference type="Proteomes" id="UP000198867">
    <property type="component" value="Unassembled WGS sequence"/>
</dbReference>
<reference evidence="2" key="1">
    <citation type="submission" date="2016-10" db="EMBL/GenBank/DDBJ databases">
        <authorList>
            <person name="Varghese N."/>
            <person name="Submissions S."/>
        </authorList>
    </citation>
    <scope>NUCLEOTIDE SEQUENCE [LARGE SCALE GENOMIC DNA]</scope>
    <source>
        <strain evidence="2">CGMCC 1.11101</strain>
    </source>
</reference>
<dbReference type="Gene3D" id="2.120.10.30">
    <property type="entry name" value="TolB, C-terminal domain"/>
    <property type="match status" value="1"/>
</dbReference>